<dbReference type="EMBL" id="KI392311">
    <property type="protein sequence ID" value="ERN17811.1"/>
    <property type="molecule type" value="Genomic_DNA"/>
</dbReference>
<comment type="subcellular location">
    <subcellularLocation>
        <location evidence="1">Membrane</location>
    </subcellularLocation>
</comment>
<evidence type="ECO:0000256" key="3">
    <source>
        <dbReference type="ARBA" id="ARBA00022617"/>
    </source>
</evidence>
<comment type="similarity">
    <text evidence="2 12">Belongs to the cytochrome P450 family.</text>
</comment>
<evidence type="ECO:0000256" key="5">
    <source>
        <dbReference type="ARBA" id="ARBA00022723"/>
    </source>
</evidence>
<keyword evidence="14" id="KW-1185">Reference proteome</keyword>
<evidence type="ECO:0000256" key="7">
    <source>
        <dbReference type="ARBA" id="ARBA00023002"/>
    </source>
</evidence>
<dbReference type="Pfam" id="PF00067">
    <property type="entry name" value="p450"/>
    <property type="match status" value="1"/>
</dbReference>
<dbReference type="PRINTS" id="PR00463">
    <property type="entry name" value="EP450I"/>
</dbReference>
<evidence type="ECO:0000256" key="10">
    <source>
        <dbReference type="ARBA" id="ARBA00023136"/>
    </source>
</evidence>
<dbReference type="InterPro" id="IPR050665">
    <property type="entry name" value="Cytochrome_P450_Monooxygen"/>
</dbReference>
<dbReference type="GO" id="GO:0020037">
    <property type="term" value="F:heme binding"/>
    <property type="evidence" value="ECO:0007669"/>
    <property type="project" value="InterPro"/>
</dbReference>
<keyword evidence="7 12" id="KW-0560">Oxidoreductase</keyword>
<feature type="binding site" description="axial binding residue" evidence="11">
    <location>
        <position position="87"/>
    </location>
    <ligand>
        <name>heme</name>
        <dbReference type="ChEBI" id="CHEBI:30413"/>
    </ligand>
    <ligandPart>
        <name>Fe</name>
        <dbReference type="ChEBI" id="CHEBI:18248"/>
    </ligandPart>
</feature>
<dbReference type="GO" id="GO:0005506">
    <property type="term" value="F:iron ion binding"/>
    <property type="evidence" value="ECO:0007669"/>
    <property type="project" value="InterPro"/>
</dbReference>
<dbReference type="PRINTS" id="PR00385">
    <property type="entry name" value="P450"/>
</dbReference>
<evidence type="ECO:0000256" key="1">
    <source>
        <dbReference type="ARBA" id="ARBA00004370"/>
    </source>
</evidence>
<evidence type="ECO:0000256" key="2">
    <source>
        <dbReference type="ARBA" id="ARBA00010617"/>
    </source>
</evidence>
<evidence type="ECO:0000256" key="12">
    <source>
        <dbReference type="RuleBase" id="RU000461"/>
    </source>
</evidence>
<dbReference type="PANTHER" id="PTHR24282">
    <property type="entry name" value="CYTOCHROME P450 FAMILY MEMBER"/>
    <property type="match status" value="1"/>
</dbReference>
<evidence type="ECO:0000256" key="11">
    <source>
        <dbReference type="PIRSR" id="PIRSR602401-1"/>
    </source>
</evidence>
<keyword evidence="6" id="KW-1133">Transmembrane helix</keyword>
<dbReference type="PANTHER" id="PTHR24282:SF20">
    <property type="entry name" value="CYTOCHROME P450 CYP749A22-LIKE"/>
    <property type="match status" value="1"/>
</dbReference>
<dbReference type="InterPro" id="IPR017972">
    <property type="entry name" value="Cyt_P450_CS"/>
</dbReference>
<keyword evidence="10" id="KW-0472">Membrane</keyword>
<dbReference type="Proteomes" id="UP000017836">
    <property type="component" value="Unassembled WGS sequence"/>
</dbReference>
<dbReference type="OMA" id="WGQEVEL"/>
<evidence type="ECO:0000256" key="8">
    <source>
        <dbReference type="ARBA" id="ARBA00023004"/>
    </source>
</evidence>
<name>U5CWU9_AMBTC</name>
<comment type="cofactor">
    <cofactor evidence="11">
        <name>heme</name>
        <dbReference type="ChEBI" id="CHEBI:30413"/>
    </cofactor>
</comment>
<dbReference type="GO" id="GO:0004497">
    <property type="term" value="F:monooxygenase activity"/>
    <property type="evidence" value="ECO:0007669"/>
    <property type="project" value="UniProtKB-KW"/>
</dbReference>
<evidence type="ECO:0000256" key="4">
    <source>
        <dbReference type="ARBA" id="ARBA00022692"/>
    </source>
</evidence>
<dbReference type="HOGENOM" id="CLU_001570_5_10_1"/>
<accession>U5CWU9</accession>
<dbReference type="InterPro" id="IPR036396">
    <property type="entry name" value="Cyt_P450_sf"/>
</dbReference>
<dbReference type="Gramene" id="ERN17811">
    <property type="protein sequence ID" value="ERN17811"/>
    <property type="gene ID" value="AMTR_s00047p00171320"/>
</dbReference>
<keyword evidence="8 11" id="KW-0408">Iron</keyword>
<dbReference type="AlphaFoldDB" id="U5CWU9"/>
<dbReference type="GO" id="GO:0016020">
    <property type="term" value="C:membrane"/>
    <property type="evidence" value="ECO:0007669"/>
    <property type="project" value="UniProtKB-SubCell"/>
</dbReference>
<gene>
    <name evidence="13" type="ORF">AMTR_s00047p00171320</name>
</gene>
<evidence type="ECO:0000313" key="13">
    <source>
        <dbReference type="EMBL" id="ERN17811.1"/>
    </source>
</evidence>
<dbReference type="GO" id="GO:0016705">
    <property type="term" value="F:oxidoreductase activity, acting on paired donors, with incorporation or reduction of molecular oxygen"/>
    <property type="evidence" value="ECO:0007669"/>
    <property type="project" value="InterPro"/>
</dbReference>
<proteinExistence type="inferred from homology"/>
<keyword evidence="5 11" id="KW-0479">Metal-binding</keyword>
<dbReference type="SUPFAM" id="SSF48264">
    <property type="entry name" value="Cytochrome P450"/>
    <property type="match status" value="1"/>
</dbReference>
<dbReference type="PROSITE" id="PS00086">
    <property type="entry name" value="CYTOCHROME_P450"/>
    <property type="match status" value="1"/>
</dbReference>
<keyword evidence="4" id="KW-0812">Transmembrane</keyword>
<evidence type="ECO:0000256" key="6">
    <source>
        <dbReference type="ARBA" id="ARBA00022989"/>
    </source>
</evidence>
<evidence type="ECO:0000313" key="14">
    <source>
        <dbReference type="Proteomes" id="UP000017836"/>
    </source>
</evidence>
<protein>
    <recommendedName>
        <fullName evidence="15">Cytochrome P450</fullName>
    </recommendedName>
</protein>
<dbReference type="Gene3D" id="1.10.630.10">
    <property type="entry name" value="Cytochrome P450"/>
    <property type="match status" value="1"/>
</dbReference>
<evidence type="ECO:0000256" key="9">
    <source>
        <dbReference type="ARBA" id="ARBA00023033"/>
    </source>
</evidence>
<keyword evidence="9 12" id="KW-0503">Monooxygenase</keyword>
<dbReference type="STRING" id="13333.U5CWU9"/>
<sequence>MIINETLRLYPSVTVLSRQLKKEVRLGKLTIPSGTEVVVPALALHYDSQQWGKDVHLFKPERFSQGITNAAKSPIAFLPFGFGPRMCVGLNFAILESKLAVSMILQRYSLLLSPSYHHAPVLMVTTRPQHGAPIIINPL</sequence>
<reference evidence="14" key="1">
    <citation type="journal article" date="2013" name="Science">
        <title>The Amborella genome and the evolution of flowering plants.</title>
        <authorList>
            <consortium name="Amborella Genome Project"/>
        </authorList>
    </citation>
    <scope>NUCLEOTIDE SEQUENCE [LARGE SCALE GENOMIC DNA]</scope>
</reference>
<keyword evidence="3 11" id="KW-0349">Heme</keyword>
<dbReference type="eggNOG" id="KOG0157">
    <property type="taxonomic scope" value="Eukaryota"/>
</dbReference>
<dbReference type="InterPro" id="IPR002401">
    <property type="entry name" value="Cyt_P450_E_grp-I"/>
</dbReference>
<organism evidence="13 14">
    <name type="scientific">Amborella trichopoda</name>
    <dbReference type="NCBI Taxonomy" id="13333"/>
    <lineage>
        <taxon>Eukaryota</taxon>
        <taxon>Viridiplantae</taxon>
        <taxon>Streptophyta</taxon>
        <taxon>Embryophyta</taxon>
        <taxon>Tracheophyta</taxon>
        <taxon>Spermatophyta</taxon>
        <taxon>Magnoliopsida</taxon>
        <taxon>Amborellales</taxon>
        <taxon>Amborellaceae</taxon>
        <taxon>Amborella</taxon>
    </lineage>
</organism>
<dbReference type="InterPro" id="IPR001128">
    <property type="entry name" value="Cyt_P450"/>
</dbReference>
<evidence type="ECO:0008006" key="15">
    <source>
        <dbReference type="Google" id="ProtNLM"/>
    </source>
</evidence>